<dbReference type="AlphaFoldDB" id="A0A061ED61"/>
<dbReference type="OMA" id="NTEGATM"/>
<feature type="region of interest" description="Disordered" evidence="1">
    <location>
        <begin position="1"/>
        <end position="41"/>
    </location>
</feature>
<feature type="compositionally biased region" description="Polar residues" evidence="1">
    <location>
        <begin position="1"/>
        <end position="16"/>
    </location>
</feature>
<proteinExistence type="predicted"/>
<gene>
    <name evidence="2" type="ORF">TCM_009871</name>
</gene>
<sequence>MKRQGSNLDGATTLQAGKNEGKKKSQRAVEAKEEEGKKNEGEPAVFTLKNFLGWEEWPWLRGAADEQMSWGAVWSPLWDVDFVDKAYGSLFSDVAWDDDIWNLKTVMEIPKP</sequence>
<reference evidence="2 3" key="1">
    <citation type="journal article" date="2013" name="Genome Biol.">
        <title>The genome sequence of the most widely cultivated cacao type and its use to identify candidate genes regulating pod color.</title>
        <authorList>
            <person name="Motamayor J.C."/>
            <person name="Mockaitis K."/>
            <person name="Schmutz J."/>
            <person name="Haiminen N."/>
            <person name="Iii D.L."/>
            <person name="Cornejo O."/>
            <person name="Findley S.D."/>
            <person name="Zheng P."/>
            <person name="Utro F."/>
            <person name="Royaert S."/>
            <person name="Saski C."/>
            <person name="Jenkins J."/>
            <person name="Podicheti R."/>
            <person name="Zhao M."/>
            <person name="Scheffler B.E."/>
            <person name="Stack J.C."/>
            <person name="Feltus F.A."/>
            <person name="Mustiga G.M."/>
            <person name="Amores F."/>
            <person name="Phillips W."/>
            <person name="Marelli J.P."/>
            <person name="May G.D."/>
            <person name="Shapiro H."/>
            <person name="Ma J."/>
            <person name="Bustamante C.D."/>
            <person name="Schnell R.J."/>
            <person name="Main D."/>
            <person name="Gilbert D."/>
            <person name="Parida L."/>
            <person name="Kuhn D.N."/>
        </authorList>
    </citation>
    <scope>NUCLEOTIDE SEQUENCE [LARGE SCALE GENOMIC DNA]</scope>
    <source>
        <strain evidence="3">cv. Matina 1-6</strain>
    </source>
</reference>
<dbReference type="eggNOG" id="ENOG502S98Q">
    <property type="taxonomic scope" value="Eukaryota"/>
</dbReference>
<name>A0A061ED61_THECC</name>
<dbReference type="Proteomes" id="UP000026915">
    <property type="component" value="Chromosome 2"/>
</dbReference>
<dbReference type="EMBL" id="CM001880">
    <property type="protein sequence ID" value="EOY00174.1"/>
    <property type="molecule type" value="Genomic_DNA"/>
</dbReference>
<evidence type="ECO:0000256" key="1">
    <source>
        <dbReference type="SAM" id="MobiDB-lite"/>
    </source>
</evidence>
<organism evidence="2 3">
    <name type="scientific">Theobroma cacao</name>
    <name type="common">Cacao</name>
    <name type="synonym">Cocoa</name>
    <dbReference type="NCBI Taxonomy" id="3641"/>
    <lineage>
        <taxon>Eukaryota</taxon>
        <taxon>Viridiplantae</taxon>
        <taxon>Streptophyta</taxon>
        <taxon>Embryophyta</taxon>
        <taxon>Tracheophyta</taxon>
        <taxon>Spermatophyta</taxon>
        <taxon>Magnoliopsida</taxon>
        <taxon>eudicotyledons</taxon>
        <taxon>Gunneridae</taxon>
        <taxon>Pentapetalae</taxon>
        <taxon>rosids</taxon>
        <taxon>malvids</taxon>
        <taxon>Malvales</taxon>
        <taxon>Malvaceae</taxon>
        <taxon>Byttnerioideae</taxon>
        <taxon>Theobroma</taxon>
    </lineage>
</organism>
<keyword evidence="3" id="KW-1185">Reference proteome</keyword>
<protein>
    <submittedName>
        <fullName evidence="2">Uncharacterized protein</fullName>
    </submittedName>
</protein>
<evidence type="ECO:0000313" key="2">
    <source>
        <dbReference type="EMBL" id="EOY00174.1"/>
    </source>
</evidence>
<accession>A0A061ED61</accession>
<feature type="compositionally biased region" description="Basic and acidic residues" evidence="1">
    <location>
        <begin position="19"/>
        <end position="41"/>
    </location>
</feature>
<dbReference type="InParanoid" id="A0A061ED61"/>
<evidence type="ECO:0000313" key="3">
    <source>
        <dbReference type="Proteomes" id="UP000026915"/>
    </source>
</evidence>
<dbReference type="Gramene" id="EOY00174">
    <property type="protein sequence ID" value="EOY00174"/>
    <property type="gene ID" value="TCM_009871"/>
</dbReference>
<dbReference type="HOGENOM" id="CLU_157517_0_0_1"/>